<name>A0A4P6F8B2_9MICO</name>
<gene>
    <name evidence="3" type="ORF">ET471_11345</name>
</gene>
<dbReference type="HAMAP" id="MF_00048">
    <property type="entry name" value="UPF0102"/>
    <property type="match status" value="1"/>
</dbReference>
<dbReference type="OrthoDB" id="9794876at2"/>
<evidence type="ECO:0000256" key="1">
    <source>
        <dbReference type="ARBA" id="ARBA00006738"/>
    </source>
</evidence>
<proteinExistence type="inferred from homology"/>
<dbReference type="RefSeq" id="WP_129188416.1">
    <property type="nucleotide sequence ID" value="NZ_CP035493.1"/>
</dbReference>
<dbReference type="EMBL" id="CP035493">
    <property type="protein sequence ID" value="QAY70549.1"/>
    <property type="molecule type" value="Genomic_DNA"/>
</dbReference>
<dbReference type="AlphaFoldDB" id="A0A4P6F8B2"/>
<protein>
    <recommendedName>
        <fullName evidence="2">UPF0102 protein ET471_11345</fullName>
    </recommendedName>
</protein>
<dbReference type="SUPFAM" id="SSF52980">
    <property type="entry name" value="Restriction endonuclease-like"/>
    <property type="match status" value="1"/>
</dbReference>
<evidence type="ECO:0000313" key="3">
    <source>
        <dbReference type="EMBL" id="QAY70549.1"/>
    </source>
</evidence>
<sequence>MAAKDDVGRRGEQLAAQLLMDEGYTLLARNWRGREGELDLVALDGTTLVAVEVKTRSSTRFGHPAEAVTPGKLARLRRLTGQWLAEHGRELRPRFRDVRIDVVAVIAPRDGRATVELLRGVS</sequence>
<dbReference type="PANTHER" id="PTHR34039">
    <property type="entry name" value="UPF0102 PROTEIN YRAN"/>
    <property type="match status" value="1"/>
</dbReference>
<dbReference type="Gene3D" id="3.40.1350.10">
    <property type="match status" value="1"/>
</dbReference>
<keyword evidence="4" id="KW-1185">Reference proteome</keyword>
<dbReference type="Pfam" id="PF02021">
    <property type="entry name" value="UPF0102"/>
    <property type="match status" value="1"/>
</dbReference>
<dbReference type="NCBIfam" id="NF009150">
    <property type="entry name" value="PRK12497.1-3"/>
    <property type="match status" value="1"/>
</dbReference>
<dbReference type="InterPro" id="IPR011335">
    <property type="entry name" value="Restrct_endonuc-II-like"/>
</dbReference>
<evidence type="ECO:0000256" key="2">
    <source>
        <dbReference type="HAMAP-Rule" id="MF_00048"/>
    </source>
</evidence>
<reference evidence="3 4" key="1">
    <citation type="submission" date="2019-01" db="EMBL/GenBank/DDBJ databases">
        <title>Genome sequencing of strain FW10M-9.</title>
        <authorList>
            <person name="Heo J."/>
            <person name="Kim S.-J."/>
            <person name="Kim J.-S."/>
            <person name="Hong S.-B."/>
            <person name="Kwon S.-W."/>
        </authorList>
    </citation>
    <scope>NUCLEOTIDE SEQUENCE [LARGE SCALE GENOMIC DNA]</scope>
    <source>
        <strain evidence="3 4">FW10M-9</strain>
    </source>
</reference>
<comment type="similarity">
    <text evidence="1 2">Belongs to the UPF0102 family.</text>
</comment>
<dbReference type="CDD" id="cd20736">
    <property type="entry name" value="PoNe_Nuclease"/>
    <property type="match status" value="1"/>
</dbReference>
<evidence type="ECO:0000313" key="4">
    <source>
        <dbReference type="Proteomes" id="UP000292118"/>
    </source>
</evidence>
<accession>A0A4P6F8B2</accession>
<dbReference type="InterPro" id="IPR011856">
    <property type="entry name" value="tRNA_endonuc-like_dom_sf"/>
</dbReference>
<dbReference type="InterPro" id="IPR003509">
    <property type="entry name" value="UPF0102_YraN-like"/>
</dbReference>
<organism evidence="3 4">
    <name type="scientific">Xylanimonas protaetiae</name>
    <dbReference type="NCBI Taxonomy" id="2509457"/>
    <lineage>
        <taxon>Bacteria</taxon>
        <taxon>Bacillati</taxon>
        <taxon>Actinomycetota</taxon>
        <taxon>Actinomycetes</taxon>
        <taxon>Micrococcales</taxon>
        <taxon>Promicromonosporaceae</taxon>
        <taxon>Xylanimonas</taxon>
    </lineage>
</organism>
<dbReference type="Proteomes" id="UP000292118">
    <property type="component" value="Chromosome"/>
</dbReference>
<dbReference type="PANTHER" id="PTHR34039:SF1">
    <property type="entry name" value="UPF0102 PROTEIN YRAN"/>
    <property type="match status" value="1"/>
</dbReference>
<dbReference type="NCBIfam" id="NF009154">
    <property type="entry name" value="PRK12497.3-3"/>
    <property type="match status" value="1"/>
</dbReference>
<dbReference type="GO" id="GO:0003676">
    <property type="term" value="F:nucleic acid binding"/>
    <property type="evidence" value="ECO:0007669"/>
    <property type="project" value="InterPro"/>
</dbReference>
<dbReference type="KEGG" id="xya:ET471_11345"/>